<proteinExistence type="predicted"/>
<evidence type="ECO:0000256" key="1">
    <source>
        <dbReference type="SAM" id="MobiDB-lite"/>
    </source>
</evidence>
<organism evidence="2">
    <name type="scientific">Culex pipiens</name>
    <name type="common">House mosquito</name>
    <dbReference type="NCBI Taxonomy" id="7175"/>
    <lineage>
        <taxon>Eukaryota</taxon>
        <taxon>Metazoa</taxon>
        <taxon>Ecdysozoa</taxon>
        <taxon>Arthropoda</taxon>
        <taxon>Hexapoda</taxon>
        <taxon>Insecta</taxon>
        <taxon>Pterygota</taxon>
        <taxon>Neoptera</taxon>
        <taxon>Endopterygota</taxon>
        <taxon>Diptera</taxon>
        <taxon>Nematocera</taxon>
        <taxon>Culicoidea</taxon>
        <taxon>Culicidae</taxon>
        <taxon>Culicinae</taxon>
        <taxon>Culicini</taxon>
        <taxon>Culex</taxon>
        <taxon>Culex</taxon>
    </lineage>
</organism>
<feature type="compositionally biased region" description="Basic and acidic residues" evidence="1">
    <location>
        <begin position="40"/>
        <end position="49"/>
    </location>
</feature>
<accession>A0A8D8BYW5</accession>
<dbReference type="AlphaFoldDB" id="A0A8D8BYW5"/>
<dbReference type="EMBL" id="HBUE01093046">
    <property type="protein sequence ID" value="CAG6482260.1"/>
    <property type="molecule type" value="Transcribed_RNA"/>
</dbReference>
<protein>
    <submittedName>
        <fullName evidence="2">(northern house mosquito) hypothetical protein</fullName>
    </submittedName>
</protein>
<name>A0A8D8BYW5_CULPI</name>
<feature type="region of interest" description="Disordered" evidence="1">
    <location>
        <begin position="33"/>
        <end position="54"/>
    </location>
</feature>
<reference evidence="2" key="1">
    <citation type="submission" date="2021-05" db="EMBL/GenBank/DDBJ databases">
        <authorList>
            <person name="Alioto T."/>
            <person name="Alioto T."/>
            <person name="Gomez Garrido J."/>
        </authorList>
    </citation>
    <scope>NUCLEOTIDE SEQUENCE</scope>
</reference>
<sequence length="181" mass="21104">MVALPRRCRQSPRRKLHRCLRCQPRSQQVVHLRRCKQDHHRKDPPEIRSNEPASEPTSQLLVWLQLRRRVLPSSTNLRHRSSSRKPPTWRTSFRKIKKFPILAQRTLKTWKSPQVTIATNTYKLVTCPRKVTPFRNQLPTIPSKPTTVFLRQAFPVTSPVSSSRNLTNNKLVTTIPNLLPA</sequence>
<evidence type="ECO:0000313" key="2">
    <source>
        <dbReference type="EMBL" id="CAG6482260.1"/>
    </source>
</evidence>